<evidence type="ECO:0000256" key="8">
    <source>
        <dbReference type="ARBA" id="ARBA00022801"/>
    </source>
</evidence>
<dbReference type="Proteomes" id="UP000318017">
    <property type="component" value="Chromosome"/>
</dbReference>
<dbReference type="InterPro" id="IPR011549">
    <property type="entry name" value="RibD_C"/>
</dbReference>
<dbReference type="InterPro" id="IPR002734">
    <property type="entry name" value="RibDG_C"/>
</dbReference>
<feature type="binding site" evidence="15">
    <location>
        <position position="182"/>
    </location>
    <ligand>
        <name>NADP(+)</name>
        <dbReference type="ChEBI" id="CHEBI:58349"/>
    </ligand>
</feature>
<dbReference type="AlphaFoldDB" id="A0A518G4H9"/>
<dbReference type="PROSITE" id="PS00903">
    <property type="entry name" value="CYT_DCMP_DEAMINASES_1"/>
    <property type="match status" value="1"/>
</dbReference>
<evidence type="ECO:0000256" key="15">
    <source>
        <dbReference type="PIRSR" id="PIRSR006769-2"/>
    </source>
</evidence>
<evidence type="ECO:0000313" key="19">
    <source>
        <dbReference type="Proteomes" id="UP000318017"/>
    </source>
</evidence>
<dbReference type="PANTHER" id="PTHR38011:SF7">
    <property type="entry name" value="2,5-DIAMINO-6-RIBOSYLAMINO-4(3H)-PYRIMIDINONE 5'-PHOSPHATE REDUCTASE"/>
    <property type="match status" value="1"/>
</dbReference>
<evidence type="ECO:0000256" key="7">
    <source>
        <dbReference type="ARBA" id="ARBA00022723"/>
    </source>
</evidence>
<dbReference type="Pfam" id="PF01872">
    <property type="entry name" value="RibD_C"/>
    <property type="match status" value="1"/>
</dbReference>
<name>A0A518G4H9_9BACT</name>
<dbReference type="EC" id="1.1.1.193" evidence="13"/>
<feature type="binding site" evidence="15">
    <location>
        <begin position="310"/>
        <end position="316"/>
    </location>
    <ligand>
        <name>NADP(+)</name>
        <dbReference type="ChEBI" id="CHEBI:58349"/>
    </ligand>
</feature>
<dbReference type="KEGG" id="ahel:Q31a_18120"/>
<dbReference type="GO" id="GO:0050661">
    <property type="term" value="F:NADP binding"/>
    <property type="evidence" value="ECO:0007669"/>
    <property type="project" value="InterPro"/>
</dbReference>
<protein>
    <recommendedName>
        <fullName evidence="13">Riboflavin biosynthesis protein RibD</fullName>
    </recommendedName>
    <domain>
        <recommendedName>
            <fullName evidence="13">Diaminohydroxyphosphoribosylaminopyrimidine deaminase</fullName>
            <shortName evidence="13">DRAP deaminase</shortName>
            <ecNumber evidence="13">3.5.4.26</ecNumber>
        </recommendedName>
        <alternativeName>
            <fullName evidence="13">Riboflavin-specific deaminase</fullName>
        </alternativeName>
    </domain>
    <domain>
        <recommendedName>
            <fullName evidence="13">5-amino-6-(5-phosphoribosylamino)uracil reductase</fullName>
            <ecNumber evidence="13">1.1.1.193</ecNumber>
        </recommendedName>
        <alternativeName>
            <fullName evidence="13">HTP reductase</fullName>
        </alternativeName>
    </domain>
</protein>
<feature type="binding site" evidence="16">
    <location>
        <position position="87"/>
    </location>
    <ligand>
        <name>Zn(2+)</name>
        <dbReference type="ChEBI" id="CHEBI:29105"/>
        <note>catalytic</note>
    </ligand>
</feature>
<dbReference type="PROSITE" id="PS51747">
    <property type="entry name" value="CYT_DCMP_DEAMINASES_2"/>
    <property type="match status" value="1"/>
</dbReference>
<dbReference type="InterPro" id="IPR002125">
    <property type="entry name" value="CMP_dCMP_dom"/>
</dbReference>
<evidence type="ECO:0000256" key="5">
    <source>
        <dbReference type="ARBA" id="ARBA00007417"/>
    </source>
</evidence>
<dbReference type="Pfam" id="PF00383">
    <property type="entry name" value="dCMP_cyt_deam_1"/>
    <property type="match status" value="1"/>
</dbReference>
<feature type="binding site" evidence="15">
    <location>
        <position position="219"/>
    </location>
    <ligand>
        <name>substrate</name>
    </ligand>
</feature>
<feature type="binding site" evidence="16">
    <location>
        <position position="57"/>
    </location>
    <ligand>
        <name>Zn(2+)</name>
        <dbReference type="ChEBI" id="CHEBI:29105"/>
        <note>catalytic</note>
    </ligand>
</feature>
<keyword evidence="6 13" id="KW-0686">Riboflavin biosynthesis</keyword>
<keyword evidence="7 13" id="KW-0479">Metal-binding</keyword>
<dbReference type="InterPro" id="IPR024072">
    <property type="entry name" value="DHFR-like_dom_sf"/>
</dbReference>
<evidence type="ECO:0000256" key="1">
    <source>
        <dbReference type="ARBA" id="ARBA00002151"/>
    </source>
</evidence>
<dbReference type="SUPFAM" id="SSF53927">
    <property type="entry name" value="Cytidine deaminase-like"/>
    <property type="match status" value="1"/>
</dbReference>
<dbReference type="EMBL" id="CP036298">
    <property type="protein sequence ID" value="QDV23513.1"/>
    <property type="molecule type" value="Genomic_DNA"/>
</dbReference>
<dbReference type="InterPro" id="IPR016192">
    <property type="entry name" value="APOBEC/CMP_deaminase_Zn-bd"/>
</dbReference>
<evidence type="ECO:0000256" key="11">
    <source>
        <dbReference type="ARBA" id="ARBA00023002"/>
    </source>
</evidence>
<sequence length="379" mass="40485">MSSNDSQLDDAHWMRLALQLAAQGAGHVEPNPMVGCVIVAHEQMIGQGYHEQYGQAHAERNALRHVAELGKAAELSQATAYVTLEPCCHHGKTPPCTEALIEAGVNRVVIAMLDPFGQVSGQGAEQLRTAGIAVSVGVEELAARELNAPYLKRLEQQRPWVIAKWAMTLDGKIATHTGDSQWISGVESRAEVHRLRGIVDAILVGRGTAVTDNPRLTARGDTPPIRRALRVVADSDLQIALTSHLVETARELPTLLWAGPTAPVEKVAQLRSAGCIVQVCPEPSRAARLDALLRFLVTDHHVTNLLVEGGGGLLGSLLELRQIDQCEVYVAPKLIGGATAPSPIAGLGLAMLADGPHSSSVRVTPSGPDTHISCRFSWE</sequence>
<comment type="catalytic activity">
    <reaction evidence="13">
        <text>5-amino-6-(5-phospho-D-ribitylamino)uracil + NADP(+) = 5-amino-6-(5-phospho-D-ribosylamino)uracil + NADPH + H(+)</text>
        <dbReference type="Rhea" id="RHEA:17845"/>
        <dbReference type="ChEBI" id="CHEBI:15378"/>
        <dbReference type="ChEBI" id="CHEBI:57783"/>
        <dbReference type="ChEBI" id="CHEBI:58349"/>
        <dbReference type="ChEBI" id="CHEBI:58421"/>
        <dbReference type="ChEBI" id="CHEBI:58453"/>
        <dbReference type="EC" id="1.1.1.193"/>
    </reaction>
</comment>
<proteinExistence type="inferred from homology"/>
<dbReference type="UniPathway" id="UPA00275">
    <property type="reaction ID" value="UER00401"/>
</dbReference>
<comment type="similarity">
    <text evidence="4 13">In the N-terminal section; belongs to the cytidine and deoxycytidylate deaminase family.</text>
</comment>
<keyword evidence="10 13" id="KW-0521">NADP</keyword>
<feature type="binding site" evidence="15">
    <location>
        <position position="180"/>
    </location>
    <ligand>
        <name>substrate</name>
    </ligand>
</feature>
<dbReference type="NCBIfam" id="TIGR00227">
    <property type="entry name" value="ribD_Cterm"/>
    <property type="match status" value="1"/>
</dbReference>
<feature type="binding site" evidence="15">
    <location>
        <position position="166"/>
    </location>
    <ligand>
        <name>NADP(+)</name>
        <dbReference type="ChEBI" id="CHEBI:58349"/>
    </ligand>
</feature>
<dbReference type="InterPro" id="IPR050765">
    <property type="entry name" value="Riboflavin_Biosynth_HTPR"/>
</dbReference>
<feature type="binding site" evidence="15">
    <location>
        <position position="235"/>
    </location>
    <ligand>
        <name>NADP(+)</name>
        <dbReference type="ChEBI" id="CHEBI:58349"/>
    </ligand>
</feature>
<keyword evidence="11 13" id="KW-0560">Oxidoreductase</keyword>
<feature type="binding site" evidence="16">
    <location>
        <position position="96"/>
    </location>
    <ligand>
        <name>Zn(2+)</name>
        <dbReference type="ChEBI" id="CHEBI:29105"/>
        <note>catalytic</note>
    </ligand>
</feature>
<dbReference type="PIRSF" id="PIRSF006769">
    <property type="entry name" value="RibD"/>
    <property type="match status" value="1"/>
</dbReference>
<feature type="active site" description="Proton donor" evidence="14">
    <location>
        <position position="59"/>
    </location>
</feature>
<dbReference type="CDD" id="cd01284">
    <property type="entry name" value="Riboflavin_deaminase-reductase"/>
    <property type="match status" value="1"/>
</dbReference>
<dbReference type="GO" id="GO:0008270">
    <property type="term" value="F:zinc ion binding"/>
    <property type="evidence" value="ECO:0007669"/>
    <property type="project" value="InterPro"/>
</dbReference>
<evidence type="ECO:0000256" key="4">
    <source>
        <dbReference type="ARBA" id="ARBA00005259"/>
    </source>
</evidence>
<comment type="cofactor">
    <cofactor evidence="13 16">
        <name>Zn(2+)</name>
        <dbReference type="ChEBI" id="CHEBI:29105"/>
    </cofactor>
    <text evidence="13 16">Binds 1 zinc ion.</text>
</comment>
<feature type="binding site" evidence="15">
    <location>
        <position position="196"/>
    </location>
    <ligand>
        <name>substrate</name>
    </ligand>
</feature>
<comment type="catalytic activity">
    <reaction evidence="13">
        <text>2,5-diamino-6-hydroxy-4-(5-phosphoribosylamino)-pyrimidine + H2O + H(+) = 5-amino-6-(5-phospho-D-ribosylamino)uracil + NH4(+)</text>
        <dbReference type="Rhea" id="RHEA:21868"/>
        <dbReference type="ChEBI" id="CHEBI:15377"/>
        <dbReference type="ChEBI" id="CHEBI:15378"/>
        <dbReference type="ChEBI" id="CHEBI:28938"/>
        <dbReference type="ChEBI" id="CHEBI:58453"/>
        <dbReference type="ChEBI" id="CHEBI:58614"/>
        <dbReference type="EC" id="3.5.4.26"/>
    </reaction>
</comment>
<evidence type="ECO:0000259" key="17">
    <source>
        <dbReference type="PROSITE" id="PS51747"/>
    </source>
</evidence>
<dbReference type="Gene3D" id="3.40.140.10">
    <property type="entry name" value="Cytidine Deaminase, domain 2"/>
    <property type="match status" value="1"/>
</dbReference>
<dbReference type="InterPro" id="IPR016193">
    <property type="entry name" value="Cytidine_deaminase-like"/>
</dbReference>
<evidence type="ECO:0000256" key="13">
    <source>
        <dbReference type="PIRNR" id="PIRNR006769"/>
    </source>
</evidence>
<feature type="binding site" evidence="15">
    <location>
        <position position="216"/>
    </location>
    <ligand>
        <name>substrate</name>
    </ligand>
</feature>
<feature type="domain" description="CMP/dCMP-type deaminase" evidence="17">
    <location>
        <begin position="8"/>
        <end position="135"/>
    </location>
</feature>
<evidence type="ECO:0000256" key="16">
    <source>
        <dbReference type="PIRSR" id="PIRSR006769-3"/>
    </source>
</evidence>
<keyword evidence="12" id="KW-0511">Multifunctional enzyme</keyword>
<keyword evidence="9 13" id="KW-0862">Zinc</keyword>
<evidence type="ECO:0000256" key="10">
    <source>
        <dbReference type="ARBA" id="ARBA00022857"/>
    </source>
</evidence>
<evidence type="ECO:0000313" key="18">
    <source>
        <dbReference type="EMBL" id="QDV23513.1"/>
    </source>
</evidence>
<comment type="similarity">
    <text evidence="5 13">In the C-terminal section; belongs to the HTP reductase family.</text>
</comment>
<dbReference type="SUPFAM" id="SSF53597">
    <property type="entry name" value="Dihydrofolate reductase-like"/>
    <property type="match status" value="1"/>
</dbReference>
<evidence type="ECO:0000256" key="2">
    <source>
        <dbReference type="ARBA" id="ARBA00004882"/>
    </source>
</evidence>
<gene>
    <name evidence="18" type="primary">ribD</name>
    <name evidence="18" type="ORF">Q31a_18120</name>
</gene>
<feature type="binding site" evidence="15">
    <location>
        <position position="308"/>
    </location>
    <ligand>
        <name>substrate</name>
    </ligand>
</feature>
<evidence type="ECO:0000256" key="6">
    <source>
        <dbReference type="ARBA" id="ARBA00022619"/>
    </source>
</evidence>
<dbReference type="NCBIfam" id="TIGR00326">
    <property type="entry name" value="eubact_ribD"/>
    <property type="match status" value="1"/>
</dbReference>
<dbReference type="RefSeq" id="WP_231691121.1">
    <property type="nucleotide sequence ID" value="NZ_CP036298.1"/>
</dbReference>
<feature type="binding site" evidence="15">
    <location>
        <position position="208"/>
    </location>
    <ligand>
        <name>NADP(+)</name>
        <dbReference type="ChEBI" id="CHEBI:58349"/>
    </ligand>
</feature>
<dbReference type="FunFam" id="3.40.140.10:FF:000025">
    <property type="entry name" value="Riboflavin biosynthesis protein RibD"/>
    <property type="match status" value="1"/>
</dbReference>
<keyword evidence="8 13" id="KW-0378">Hydrolase</keyword>
<dbReference type="GO" id="GO:0008835">
    <property type="term" value="F:diaminohydroxyphosphoribosylaminopyrimidine deaminase activity"/>
    <property type="evidence" value="ECO:0007669"/>
    <property type="project" value="UniProtKB-EC"/>
</dbReference>
<reference evidence="18 19" key="1">
    <citation type="submission" date="2019-02" db="EMBL/GenBank/DDBJ databases">
        <title>Deep-cultivation of Planctomycetes and their phenomic and genomic characterization uncovers novel biology.</title>
        <authorList>
            <person name="Wiegand S."/>
            <person name="Jogler M."/>
            <person name="Boedeker C."/>
            <person name="Pinto D."/>
            <person name="Vollmers J."/>
            <person name="Rivas-Marin E."/>
            <person name="Kohn T."/>
            <person name="Peeters S.H."/>
            <person name="Heuer A."/>
            <person name="Rast P."/>
            <person name="Oberbeckmann S."/>
            <person name="Bunk B."/>
            <person name="Jeske O."/>
            <person name="Meyerdierks A."/>
            <person name="Storesund J.E."/>
            <person name="Kallscheuer N."/>
            <person name="Luecker S."/>
            <person name="Lage O.M."/>
            <person name="Pohl T."/>
            <person name="Merkel B.J."/>
            <person name="Hornburger P."/>
            <person name="Mueller R.-W."/>
            <person name="Bruemmer F."/>
            <person name="Labrenz M."/>
            <person name="Spormann A.M."/>
            <person name="Op den Camp H."/>
            <person name="Overmann J."/>
            <person name="Amann R."/>
            <person name="Jetten M.S.M."/>
            <person name="Mascher T."/>
            <person name="Medema M.H."/>
            <person name="Devos D.P."/>
            <person name="Kaster A.-K."/>
            <person name="Ovreas L."/>
            <person name="Rohde M."/>
            <person name="Galperin M.Y."/>
            <person name="Jogler C."/>
        </authorList>
    </citation>
    <scope>NUCLEOTIDE SEQUENCE [LARGE SCALE GENOMIC DNA]</scope>
    <source>
        <strain evidence="18 19">Q31a</strain>
    </source>
</reference>
<keyword evidence="19" id="KW-1185">Reference proteome</keyword>
<evidence type="ECO:0000256" key="12">
    <source>
        <dbReference type="ARBA" id="ARBA00023268"/>
    </source>
</evidence>
<dbReference type="InterPro" id="IPR004794">
    <property type="entry name" value="Eubact_RibD"/>
</dbReference>
<feature type="binding site" evidence="15">
    <location>
        <position position="212"/>
    </location>
    <ligand>
        <name>NADP(+)</name>
        <dbReference type="ChEBI" id="CHEBI:58349"/>
    </ligand>
</feature>
<dbReference type="Gene3D" id="3.40.430.10">
    <property type="entry name" value="Dihydrofolate Reductase, subunit A"/>
    <property type="match status" value="1"/>
</dbReference>
<comment type="pathway">
    <text evidence="2 13">Cofactor biosynthesis; riboflavin biosynthesis; 5-amino-6-(D-ribitylamino)uracil from GTP: step 2/4.</text>
</comment>
<dbReference type="GO" id="GO:0008703">
    <property type="term" value="F:5-amino-6-(5-phosphoribosylamino)uracil reductase activity"/>
    <property type="evidence" value="ECO:0007669"/>
    <property type="project" value="UniProtKB-EC"/>
</dbReference>
<comment type="pathway">
    <text evidence="3 13">Cofactor biosynthesis; riboflavin biosynthesis; 5-amino-6-(D-ribitylamino)uracil from GTP: step 3/4.</text>
</comment>
<evidence type="ECO:0000256" key="14">
    <source>
        <dbReference type="PIRSR" id="PIRSR006769-1"/>
    </source>
</evidence>
<organism evidence="18 19">
    <name type="scientific">Aureliella helgolandensis</name>
    <dbReference type="NCBI Taxonomy" id="2527968"/>
    <lineage>
        <taxon>Bacteria</taxon>
        <taxon>Pseudomonadati</taxon>
        <taxon>Planctomycetota</taxon>
        <taxon>Planctomycetia</taxon>
        <taxon>Pirellulales</taxon>
        <taxon>Pirellulaceae</taxon>
        <taxon>Aureliella</taxon>
    </lineage>
</organism>
<evidence type="ECO:0000256" key="3">
    <source>
        <dbReference type="ARBA" id="ARBA00004910"/>
    </source>
</evidence>
<dbReference type="PANTHER" id="PTHR38011">
    <property type="entry name" value="DIHYDROFOLATE REDUCTASE FAMILY PROTEIN (AFU_ORTHOLOGUE AFUA_8G06820)"/>
    <property type="match status" value="1"/>
</dbReference>
<dbReference type="GO" id="GO:0009231">
    <property type="term" value="P:riboflavin biosynthetic process"/>
    <property type="evidence" value="ECO:0007669"/>
    <property type="project" value="UniProtKB-UniPathway"/>
</dbReference>
<dbReference type="EC" id="3.5.4.26" evidence="13"/>
<evidence type="ECO:0000256" key="9">
    <source>
        <dbReference type="ARBA" id="ARBA00022833"/>
    </source>
</evidence>
<comment type="function">
    <text evidence="1 13">Converts 2,5-diamino-6-(ribosylamino)-4(3h)-pyrimidinone 5'-phosphate into 5-amino-6-(ribosylamino)-2,4(1h,3h)-pyrimidinedione 5'-phosphate.</text>
</comment>
<accession>A0A518G4H9</accession>